<comment type="caution">
    <text evidence="1">The sequence shown here is derived from an EMBL/GenBank/DDBJ whole genome shotgun (WGS) entry which is preliminary data.</text>
</comment>
<dbReference type="AlphaFoldDB" id="A0ABD0LID5"/>
<gene>
    <name evidence="1" type="ORF">BaRGS_00009516</name>
</gene>
<protein>
    <submittedName>
        <fullName evidence="1">Uncharacterized protein</fullName>
    </submittedName>
</protein>
<dbReference type="EMBL" id="JACVVK020000045">
    <property type="protein sequence ID" value="KAK7499256.1"/>
    <property type="molecule type" value="Genomic_DNA"/>
</dbReference>
<reference evidence="1 2" key="1">
    <citation type="journal article" date="2023" name="Sci. Data">
        <title>Genome assembly of the Korean intertidal mud-creeper Batillaria attramentaria.</title>
        <authorList>
            <person name="Patra A.K."/>
            <person name="Ho P.T."/>
            <person name="Jun S."/>
            <person name="Lee S.J."/>
            <person name="Kim Y."/>
            <person name="Won Y.J."/>
        </authorList>
    </citation>
    <scope>NUCLEOTIDE SEQUENCE [LARGE SCALE GENOMIC DNA]</scope>
    <source>
        <strain evidence="1">Wonlab-2016</strain>
    </source>
</reference>
<accession>A0ABD0LID5</accession>
<proteinExistence type="predicted"/>
<organism evidence="1 2">
    <name type="scientific">Batillaria attramentaria</name>
    <dbReference type="NCBI Taxonomy" id="370345"/>
    <lineage>
        <taxon>Eukaryota</taxon>
        <taxon>Metazoa</taxon>
        <taxon>Spiralia</taxon>
        <taxon>Lophotrochozoa</taxon>
        <taxon>Mollusca</taxon>
        <taxon>Gastropoda</taxon>
        <taxon>Caenogastropoda</taxon>
        <taxon>Sorbeoconcha</taxon>
        <taxon>Cerithioidea</taxon>
        <taxon>Batillariidae</taxon>
        <taxon>Batillaria</taxon>
    </lineage>
</organism>
<evidence type="ECO:0000313" key="1">
    <source>
        <dbReference type="EMBL" id="KAK7499256.1"/>
    </source>
</evidence>
<sequence length="162" mass="17447">MAETDVHMSLSYSVKGRAVNSRQENQDRGLTLVYGITEPREDTAIASQSILVASNRSSSDENHFSLQCLVSLEPLTQCLHVLSFTGLSRGSPDVDSLCSYTSALGDPSRAATAGFHGSWTSSSPFVKRSDLTASTCFSHSMLCTATAADQCMWHTAYTANIK</sequence>
<keyword evidence="2" id="KW-1185">Reference proteome</keyword>
<evidence type="ECO:0000313" key="2">
    <source>
        <dbReference type="Proteomes" id="UP001519460"/>
    </source>
</evidence>
<name>A0ABD0LID5_9CAEN</name>
<dbReference type="Proteomes" id="UP001519460">
    <property type="component" value="Unassembled WGS sequence"/>
</dbReference>